<evidence type="ECO:0000313" key="3">
    <source>
        <dbReference type="Proteomes" id="UP001189429"/>
    </source>
</evidence>
<feature type="region of interest" description="Disordered" evidence="1">
    <location>
        <begin position="1"/>
        <end position="42"/>
    </location>
</feature>
<feature type="region of interest" description="Disordered" evidence="1">
    <location>
        <begin position="440"/>
        <end position="461"/>
    </location>
</feature>
<feature type="non-terminal residue" evidence="2">
    <location>
        <position position="1"/>
    </location>
</feature>
<gene>
    <name evidence="2" type="ORF">PCOR1329_LOCUS70377</name>
</gene>
<proteinExistence type="predicted"/>
<reference evidence="2" key="1">
    <citation type="submission" date="2023-10" db="EMBL/GenBank/DDBJ databases">
        <authorList>
            <person name="Chen Y."/>
            <person name="Shah S."/>
            <person name="Dougan E. K."/>
            <person name="Thang M."/>
            <person name="Chan C."/>
        </authorList>
    </citation>
    <scope>NUCLEOTIDE SEQUENCE [LARGE SCALE GENOMIC DNA]</scope>
</reference>
<feature type="compositionally biased region" description="Pro residues" evidence="1">
    <location>
        <begin position="1"/>
        <end position="11"/>
    </location>
</feature>
<evidence type="ECO:0008006" key="4">
    <source>
        <dbReference type="Google" id="ProtNLM"/>
    </source>
</evidence>
<organism evidence="2 3">
    <name type="scientific">Prorocentrum cordatum</name>
    <dbReference type="NCBI Taxonomy" id="2364126"/>
    <lineage>
        <taxon>Eukaryota</taxon>
        <taxon>Sar</taxon>
        <taxon>Alveolata</taxon>
        <taxon>Dinophyceae</taxon>
        <taxon>Prorocentrales</taxon>
        <taxon>Prorocentraceae</taxon>
        <taxon>Prorocentrum</taxon>
    </lineage>
</organism>
<keyword evidence="3" id="KW-1185">Reference proteome</keyword>
<dbReference type="EMBL" id="CAUYUJ010019291">
    <property type="protein sequence ID" value="CAK0890049.1"/>
    <property type="molecule type" value="Genomic_DNA"/>
</dbReference>
<protein>
    <recommendedName>
        <fullName evidence="4">Fe2OG dioxygenase domain-containing protein</fullName>
    </recommendedName>
</protein>
<sequence length="461" mass="51336">SPRPLPPPFPRPARAERRRHLAPEAGSQARPRAREARAMARRRGALRPRALAAGLLLRAGLARECPRPDPGLKSTSGGEKSDLKIHNSVGTAVAVYWVDDLGEEKPTNVVISPTQEGAINTFVGHVFRVRSDDDVKTLLTELHVAETRATARVLPCGTVSAPQAGGRGARKSELDGLVHDQLAPCGPPGKSGLWSCVRKIAKEDYSQRLKDPPPEYGFANKQEAGSRKVQEQWDYGYTKHVKKVPRVANTGGFLKMSFTNKLKEILMPFWKDHGIGGAKDAVEPHEPIAGGYTNSHVVPLSKLDLDKFRSIQRRVHAEMREYLEWWTNMSLTPTSTFGIRIYHRGSMLIDHVDRADTHLASAVIQIDQDVDEDGGWPLEVIDEEGNCFEVYLQPGELALYEGGRFRHGRPMRFRGNYFANIGHFAPLEWSGPGKSPKFDGHLDEHGWLKSEGDEARRHPEF</sequence>
<accession>A0ABN9WTC8</accession>
<evidence type="ECO:0000256" key="1">
    <source>
        <dbReference type="SAM" id="MobiDB-lite"/>
    </source>
</evidence>
<dbReference type="InterPro" id="IPR036208">
    <property type="entry name" value="VHL_sf"/>
</dbReference>
<dbReference type="Gene3D" id="2.60.40.780">
    <property type="entry name" value="von Hippel-Lindau disease tumour suppressor, beta domain"/>
    <property type="match status" value="1"/>
</dbReference>
<evidence type="ECO:0000313" key="2">
    <source>
        <dbReference type="EMBL" id="CAK0890049.1"/>
    </source>
</evidence>
<dbReference type="SUPFAM" id="SSF49468">
    <property type="entry name" value="VHL"/>
    <property type="match status" value="1"/>
</dbReference>
<comment type="caution">
    <text evidence="2">The sequence shown here is derived from an EMBL/GenBank/DDBJ whole genome shotgun (WGS) entry which is preliminary data.</text>
</comment>
<name>A0ABN9WTC8_9DINO</name>
<feature type="region of interest" description="Disordered" evidence="1">
    <location>
        <begin position="63"/>
        <end position="83"/>
    </location>
</feature>
<dbReference type="InterPro" id="IPR037140">
    <property type="entry name" value="VHL_beta_dom_sf"/>
</dbReference>
<dbReference type="Proteomes" id="UP001189429">
    <property type="component" value="Unassembled WGS sequence"/>
</dbReference>